<keyword evidence="3" id="KW-1185">Reference proteome</keyword>
<proteinExistence type="predicted"/>
<evidence type="ECO:0000256" key="1">
    <source>
        <dbReference type="SAM" id="MobiDB-lite"/>
    </source>
</evidence>
<dbReference type="HOGENOM" id="CLU_2613329_0_0_1"/>
<evidence type="ECO:0000313" key="3">
    <source>
        <dbReference type="Proteomes" id="UP000013827"/>
    </source>
</evidence>
<dbReference type="GeneID" id="17281589"/>
<protein>
    <submittedName>
        <fullName evidence="2">Uncharacterized protein</fullName>
    </submittedName>
</protein>
<evidence type="ECO:0000313" key="2">
    <source>
        <dbReference type="EnsemblProtists" id="EOD36318"/>
    </source>
</evidence>
<reference evidence="3" key="1">
    <citation type="journal article" date="2013" name="Nature">
        <title>Pan genome of the phytoplankton Emiliania underpins its global distribution.</title>
        <authorList>
            <person name="Read B.A."/>
            <person name="Kegel J."/>
            <person name="Klute M.J."/>
            <person name="Kuo A."/>
            <person name="Lefebvre S.C."/>
            <person name="Maumus F."/>
            <person name="Mayer C."/>
            <person name="Miller J."/>
            <person name="Monier A."/>
            <person name="Salamov A."/>
            <person name="Young J."/>
            <person name="Aguilar M."/>
            <person name="Claverie J.M."/>
            <person name="Frickenhaus S."/>
            <person name="Gonzalez K."/>
            <person name="Herman E.K."/>
            <person name="Lin Y.C."/>
            <person name="Napier J."/>
            <person name="Ogata H."/>
            <person name="Sarno A.F."/>
            <person name="Shmutz J."/>
            <person name="Schroeder D."/>
            <person name="de Vargas C."/>
            <person name="Verret F."/>
            <person name="von Dassow P."/>
            <person name="Valentin K."/>
            <person name="Van de Peer Y."/>
            <person name="Wheeler G."/>
            <person name="Dacks J.B."/>
            <person name="Delwiche C.F."/>
            <person name="Dyhrman S.T."/>
            <person name="Glockner G."/>
            <person name="John U."/>
            <person name="Richards T."/>
            <person name="Worden A.Z."/>
            <person name="Zhang X."/>
            <person name="Grigoriev I.V."/>
            <person name="Allen A.E."/>
            <person name="Bidle K."/>
            <person name="Borodovsky M."/>
            <person name="Bowler C."/>
            <person name="Brownlee C."/>
            <person name="Cock J.M."/>
            <person name="Elias M."/>
            <person name="Gladyshev V.N."/>
            <person name="Groth M."/>
            <person name="Guda C."/>
            <person name="Hadaegh A."/>
            <person name="Iglesias-Rodriguez M.D."/>
            <person name="Jenkins J."/>
            <person name="Jones B.M."/>
            <person name="Lawson T."/>
            <person name="Leese F."/>
            <person name="Lindquist E."/>
            <person name="Lobanov A."/>
            <person name="Lomsadze A."/>
            <person name="Malik S.B."/>
            <person name="Marsh M.E."/>
            <person name="Mackinder L."/>
            <person name="Mock T."/>
            <person name="Mueller-Roeber B."/>
            <person name="Pagarete A."/>
            <person name="Parker M."/>
            <person name="Probert I."/>
            <person name="Quesneville H."/>
            <person name="Raines C."/>
            <person name="Rensing S.A."/>
            <person name="Riano-Pachon D.M."/>
            <person name="Richier S."/>
            <person name="Rokitta S."/>
            <person name="Shiraiwa Y."/>
            <person name="Soanes D.M."/>
            <person name="van der Giezen M."/>
            <person name="Wahlund T.M."/>
            <person name="Williams B."/>
            <person name="Wilson W."/>
            <person name="Wolfe G."/>
            <person name="Wurch L.L."/>
        </authorList>
    </citation>
    <scope>NUCLEOTIDE SEQUENCE</scope>
</reference>
<organism evidence="2 3">
    <name type="scientific">Emiliania huxleyi (strain CCMP1516)</name>
    <dbReference type="NCBI Taxonomy" id="280463"/>
    <lineage>
        <taxon>Eukaryota</taxon>
        <taxon>Haptista</taxon>
        <taxon>Haptophyta</taxon>
        <taxon>Prymnesiophyceae</taxon>
        <taxon>Isochrysidales</taxon>
        <taxon>Noelaerhabdaceae</taxon>
        <taxon>Emiliania</taxon>
    </lineage>
</organism>
<feature type="region of interest" description="Disordered" evidence="1">
    <location>
        <begin position="59"/>
        <end position="79"/>
    </location>
</feature>
<dbReference type="AlphaFoldDB" id="A0A0D3KKN3"/>
<reference evidence="2" key="2">
    <citation type="submission" date="2024-10" db="UniProtKB">
        <authorList>
            <consortium name="EnsemblProtists"/>
        </authorList>
    </citation>
    <scope>IDENTIFICATION</scope>
</reference>
<dbReference type="KEGG" id="ehx:EMIHUDRAFT_362585"/>
<dbReference type="RefSeq" id="XP_005788747.1">
    <property type="nucleotide sequence ID" value="XM_005788690.1"/>
</dbReference>
<dbReference type="EnsemblProtists" id="EOD36318">
    <property type="protein sequence ID" value="EOD36318"/>
    <property type="gene ID" value="EMIHUDRAFT_362585"/>
</dbReference>
<dbReference type="PaxDb" id="2903-EOD36318"/>
<sequence>MLSAVGAAVPIPAAGIECVLVVPQHGGSAATNPSMISATKGKSPGCEWRPNFAPSSVSVRSHCRRLGKVPPRSTSSSRR</sequence>
<accession>A0A0D3KKN3</accession>
<dbReference type="Proteomes" id="UP000013827">
    <property type="component" value="Unassembled WGS sequence"/>
</dbReference>
<name>A0A0D3KKN3_EMIH1</name>